<dbReference type="Proteomes" id="UP000182025">
    <property type="component" value="Unassembled WGS sequence"/>
</dbReference>
<proteinExistence type="predicted"/>
<accession>A0A1I5VL91</accession>
<protein>
    <submittedName>
        <fullName evidence="1">Uncharacterized protein</fullName>
    </submittedName>
</protein>
<dbReference type="AlphaFoldDB" id="A0A1I5VL91"/>
<name>A0A1I5VL91_9GAMM</name>
<evidence type="ECO:0000313" key="2">
    <source>
        <dbReference type="Proteomes" id="UP000182025"/>
    </source>
</evidence>
<keyword evidence="2" id="KW-1185">Reference proteome</keyword>
<sequence>MKCRQHEITDKSLMKRQEYHYTCRVFPDIKAKMPSVGNARQKVLIDSTFVTALGQLGVWFR</sequence>
<gene>
    <name evidence="1" type="ORF">SAMN05216177_107328</name>
</gene>
<organism evidence="1 2">
    <name type="scientific">Ectopseudomonas toyotomiensis</name>
    <dbReference type="NCBI Taxonomy" id="554344"/>
    <lineage>
        <taxon>Bacteria</taxon>
        <taxon>Pseudomonadati</taxon>
        <taxon>Pseudomonadota</taxon>
        <taxon>Gammaproteobacteria</taxon>
        <taxon>Pseudomonadales</taxon>
        <taxon>Pseudomonadaceae</taxon>
        <taxon>Ectopseudomonas</taxon>
    </lineage>
</organism>
<dbReference type="EMBL" id="FOXK01000007">
    <property type="protein sequence ID" value="SFQ08249.1"/>
    <property type="molecule type" value="Genomic_DNA"/>
</dbReference>
<evidence type="ECO:0000313" key="1">
    <source>
        <dbReference type="EMBL" id="SFQ08249.1"/>
    </source>
</evidence>
<reference evidence="2" key="1">
    <citation type="submission" date="2016-10" db="EMBL/GenBank/DDBJ databases">
        <authorList>
            <person name="Varghese N."/>
            <person name="Submissions S."/>
        </authorList>
    </citation>
    <scope>NUCLEOTIDE SEQUENCE [LARGE SCALE GENOMIC DNA]</scope>
    <source>
        <strain evidence="2">JCM 15604</strain>
    </source>
</reference>